<evidence type="ECO:0000256" key="1">
    <source>
        <dbReference type="SAM" id="MobiDB-lite"/>
    </source>
</evidence>
<evidence type="ECO:0000313" key="3">
    <source>
        <dbReference type="Proteomes" id="UP000887116"/>
    </source>
</evidence>
<gene>
    <name evidence="2" type="ORF">TNCT_181441</name>
</gene>
<keyword evidence="3" id="KW-1185">Reference proteome</keyword>
<dbReference type="AlphaFoldDB" id="A0A8X6JAE8"/>
<protein>
    <submittedName>
        <fullName evidence="2">Uncharacterized protein</fullName>
    </submittedName>
</protein>
<sequence length="78" mass="8268">MVLLLLDVTTSVVCLPRLITSYLVSDDSHAAKLLGSSVCKEGQRSMKGLGASSPEGPDMPSGDENSLIHLKNECLLKP</sequence>
<organism evidence="2 3">
    <name type="scientific">Trichonephila clavata</name>
    <name type="common">Joro spider</name>
    <name type="synonym">Nephila clavata</name>
    <dbReference type="NCBI Taxonomy" id="2740835"/>
    <lineage>
        <taxon>Eukaryota</taxon>
        <taxon>Metazoa</taxon>
        <taxon>Ecdysozoa</taxon>
        <taxon>Arthropoda</taxon>
        <taxon>Chelicerata</taxon>
        <taxon>Arachnida</taxon>
        <taxon>Araneae</taxon>
        <taxon>Araneomorphae</taxon>
        <taxon>Entelegynae</taxon>
        <taxon>Araneoidea</taxon>
        <taxon>Nephilidae</taxon>
        <taxon>Trichonephila</taxon>
    </lineage>
</organism>
<comment type="caution">
    <text evidence="2">The sequence shown here is derived from an EMBL/GenBank/DDBJ whole genome shotgun (WGS) entry which is preliminary data.</text>
</comment>
<name>A0A8X6JAE8_TRICU</name>
<dbReference type="Proteomes" id="UP000887116">
    <property type="component" value="Unassembled WGS sequence"/>
</dbReference>
<accession>A0A8X6JAE8</accession>
<dbReference type="EMBL" id="BMAO01034780">
    <property type="protein sequence ID" value="GFQ98850.1"/>
    <property type="molecule type" value="Genomic_DNA"/>
</dbReference>
<evidence type="ECO:0000313" key="2">
    <source>
        <dbReference type="EMBL" id="GFQ98850.1"/>
    </source>
</evidence>
<proteinExistence type="predicted"/>
<feature type="region of interest" description="Disordered" evidence="1">
    <location>
        <begin position="44"/>
        <end position="66"/>
    </location>
</feature>
<reference evidence="2" key="1">
    <citation type="submission" date="2020-07" db="EMBL/GenBank/DDBJ databases">
        <title>Multicomponent nature underlies the extraordinary mechanical properties of spider dragline silk.</title>
        <authorList>
            <person name="Kono N."/>
            <person name="Nakamura H."/>
            <person name="Mori M."/>
            <person name="Yoshida Y."/>
            <person name="Ohtoshi R."/>
            <person name="Malay A.D."/>
            <person name="Moran D.A.P."/>
            <person name="Tomita M."/>
            <person name="Numata K."/>
            <person name="Arakawa K."/>
        </authorList>
    </citation>
    <scope>NUCLEOTIDE SEQUENCE</scope>
</reference>